<dbReference type="EMBL" id="JFCB01000004">
    <property type="protein sequence ID" value="KES07802.1"/>
    <property type="molecule type" value="Genomic_DNA"/>
</dbReference>
<dbReference type="SUPFAM" id="SSF55874">
    <property type="entry name" value="ATPase domain of HSP90 chaperone/DNA topoisomerase II/histidine kinase"/>
    <property type="match status" value="1"/>
</dbReference>
<dbReference type="InterPro" id="IPR003594">
    <property type="entry name" value="HATPase_dom"/>
</dbReference>
<feature type="domain" description="Histidine kinase" evidence="12">
    <location>
        <begin position="63"/>
        <end position="125"/>
    </location>
</feature>
<dbReference type="eggNOG" id="COG5002">
    <property type="taxonomic scope" value="Bacteria"/>
</dbReference>
<organism evidence="13 14">
    <name type="scientific">Streptomyces toyocaensis</name>
    <dbReference type="NCBI Taxonomy" id="55952"/>
    <lineage>
        <taxon>Bacteria</taxon>
        <taxon>Bacillati</taxon>
        <taxon>Actinomycetota</taxon>
        <taxon>Actinomycetes</taxon>
        <taxon>Kitasatosporales</taxon>
        <taxon>Streptomycetaceae</taxon>
        <taxon>Streptomyces</taxon>
    </lineage>
</organism>
<evidence type="ECO:0000256" key="9">
    <source>
        <dbReference type="ARBA" id="ARBA00023012"/>
    </source>
</evidence>
<evidence type="ECO:0000313" key="14">
    <source>
        <dbReference type="Proteomes" id="UP000028341"/>
    </source>
</evidence>
<dbReference type="EC" id="2.7.13.3" evidence="3"/>
<comment type="subcellular location">
    <subcellularLocation>
        <location evidence="2">Membrane</location>
    </subcellularLocation>
</comment>
<dbReference type="InterPro" id="IPR050428">
    <property type="entry name" value="TCS_sensor_his_kinase"/>
</dbReference>
<evidence type="ECO:0000256" key="3">
    <source>
        <dbReference type="ARBA" id="ARBA00012438"/>
    </source>
</evidence>
<dbReference type="STRING" id="55952.BU52_07715"/>
<evidence type="ECO:0000256" key="6">
    <source>
        <dbReference type="ARBA" id="ARBA00022692"/>
    </source>
</evidence>
<evidence type="ECO:0000256" key="2">
    <source>
        <dbReference type="ARBA" id="ARBA00004370"/>
    </source>
</evidence>
<evidence type="ECO:0000256" key="1">
    <source>
        <dbReference type="ARBA" id="ARBA00000085"/>
    </source>
</evidence>
<sequence>MLRLMTHLLGWAGASWRPRTVTVPPDPAVAVRRVWRRYGDGRRAAGAVRPSPAHLPGGYVWDMAAEELPQVFDRLWRGARARAGGGSGIGLAVVKELVTAHGGTVTAASGPGGVTRMIIRLPRTATRGGRPGPGAGALASAPDTPGGI</sequence>
<dbReference type="PRINTS" id="PR00344">
    <property type="entry name" value="BCTRLSENSOR"/>
</dbReference>
<evidence type="ECO:0000313" key="13">
    <source>
        <dbReference type="EMBL" id="KES07802.1"/>
    </source>
</evidence>
<evidence type="ECO:0000256" key="4">
    <source>
        <dbReference type="ARBA" id="ARBA00022553"/>
    </source>
</evidence>
<keyword evidence="4" id="KW-0597">Phosphoprotein</keyword>
<feature type="region of interest" description="Disordered" evidence="11">
    <location>
        <begin position="124"/>
        <end position="148"/>
    </location>
</feature>
<evidence type="ECO:0000256" key="7">
    <source>
        <dbReference type="ARBA" id="ARBA00022777"/>
    </source>
</evidence>
<dbReference type="InterPro" id="IPR005467">
    <property type="entry name" value="His_kinase_dom"/>
</dbReference>
<dbReference type="AlphaFoldDB" id="A0A081XW79"/>
<evidence type="ECO:0000256" key="8">
    <source>
        <dbReference type="ARBA" id="ARBA00022989"/>
    </source>
</evidence>
<dbReference type="PROSITE" id="PS50109">
    <property type="entry name" value="HIS_KIN"/>
    <property type="match status" value="1"/>
</dbReference>
<keyword evidence="6" id="KW-0812">Transmembrane</keyword>
<gene>
    <name evidence="13" type="ORF">BU52_07715</name>
</gene>
<dbReference type="GO" id="GO:0004673">
    <property type="term" value="F:protein histidine kinase activity"/>
    <property type="evidence" value="ECO:0007669"/>
    <property type="project" value="UniProtKB-EC"/>
</dbReference>
<evidence type="ECO:0000259" key="12">
    <source>
        <dbReference type="PROSITE" id="PS50109"/>
    </source>
</evidence>
<dbReference type="InterPro" id="IPR004358">
    <property type="entry name" value="Sig_transdc_His_kin-like_C"/>
</dbReference>
<keyword evidence="7" id="KW-0418">Kinase</keyword>
<keyword evidence="10" id="KW-0472">Membrane</keyword>
<keyword evidence="5" id="KW-0808">Transferase</keyword>
<evidence type="ECO:0000256" key="5">
    <source>
        <dbReference type="ARBA" id="ARBA00022679"/>
    </source>
</evidence>
<proteinExistence type="predicted"/>
<reference evidence="13 14" key="1">
    <citation type="submission" date="2014-02" db="EMBL/GenBank/DDBJ databases">
        <title>The genome announcement of Streptomyces toyocaensis NRRL15009.</title>
        <authorList>
            <person name="Hong H.-J."/>
            <person name="Kwun M.J."/>
        </authorList>
    </citation>
    <scope>NUCLEOTIDE SEQUENCE [LARGE SCALE GENOMIC DNA]</scope>
    <source>
        <strain evidence="13 14">NRRL 15009</strain>
    </source>
</reference>
<dbReference type="GO" id="GO:0000160">
    <property type="term" value="P:phosphorelay signal transduction system"/>
    <property type="evidence" value="ECO:0007669"/>
    <property type="project" value="UniProtKB-KW"/>
</dbReference>
<dbReference type="Gene3D" id="3.30.565.10">
    <property type="entry name" value="Histidine kinase-like ATPase, C-terminal domain"/>
    <property type="match status" value="1"/>
</dbReference>
<accession>A0A081XW79</accession>
<comment type="caution">
    <text evidence="13">The sequence shown here is derived from an EMBL/GenBank/DDBJ whole genome shotgun (WGS) entry which is preliminary data.</text>
</comment>
<name>A0A081XW79_STRTO</name>
<dbReference type="InterPro" id="IPR036890">
    <property type="entry name" value="HATPase_C_sf"/>
</dbReference>
<comment type="catalytic activity">
    <reaction evidence="1">
        <text>ATP + protein L-histidine = ADP + protein N-phospho-L-histidine.</text>
        <dbReference type="EC" id="2.7.13.3"/>
    </reaction>
</comment>
<keyword evidence="9" id="KW-0902">Two-component regulatory system</keyword>
<keyword evidence="14" id="KW-1185">Reference proteome</keyword>
<dbReference type="PANTHER" id="PTHR45436:SF5">
    <property type="entry name" value="SENSOR HISTIDINE KINASE TRCS"/>
    <property type="match status" value="1"/>
</dbReference>
<evidence type="ECO:0000256" key="11">
    <source>
        <dbReference type="SAM" id="MobiDB-lite"/>
    </source>
</evidence>
<protein>
    <recommendedName>
        <fullName evidence="3">histidine kinase</fullName>
        <ecNumber evidence="3">2.7.13.3</ecNumber>
    </recommendedName>
</protein>
<dbReference type="PANTHER" id="PTHR45436">
    <property type="entry name" value="SENSOR HISTIDINE KINASE YKOH"/>
    <property type="match status" value="1"/>
</dbReference>
<keyword evidence="8" id="KW-1133">Transmembrane helix</keyword>
<dbReference type="GO" id="GO:0005886">
    <property type="term" value="C:plasma membrane"/>
    <property type="evidence" value="ECO:0007669"/>
    <property type="project" value="TreeGrafter"/>
</dbReference>
<evidence type="ECO:0000256" key="10">
    <source>
        <dbReference type="ARBA" id="ARBA00023136"/>
    </source>
</evidence>
<dbReference type="Pfam" id="PF02518">
    <property type="entry name" value="HATPase_c"/>
    <property type="match status" value="1"/>
</dbReference>
<dbReference type="Proteomes" id="UP000028341">
    <property type="component" value="Unassembled WGS sequence"/>
</dbReference>